<comment type="similarity">
    <text evidence="1">Belongs to the TfdA dioxygenase family.</text>
</comment>
<dbReference type="PANTHER" id="PTHR30468:SF1">
    <property type="entry name" value="ALPHA-KETOGLUTARATE-DEPENDENT SULFONATE DIOXYGENASE"/>
    <property type="match status" value="1"/>
</dbReference>
<dbReference type="GO" id="GO:0046872">
    <property type="term" value="F:metal ion binding"/>
    <property type="evidence" value="ECO:0007669"/>
    <property type="project" value="UniProtKB-KW"/>
</dbReference>
<evidence type="ECO:0000256" key="4">
    <source>
        <dbReference type="ARBA" id="ARBA00023002"/>
    </source>
</evidence>
<dbReference type="HOGENOM" id="CLU_2823050_0_0_7"/>
<reference evidence="7 8" key="1">
    <citation type="journal article" date="2014" name="Nature">
        <title>An environmental bacterial taxon with a large and distinct metabolic repertoire.</title>
        <authorList>
            <person name="Wilson M.C."/>
            <person name="Mori T."/>
            <person name="Ruckert C."/>
            <person name="Uria A.R."/>
            <person name="Helf M.J."/>
            <person name="Takada K."/>
            <person name="Gernert C."/>
            <person name="Steffens U.A."/>
            <person name="Heycke N."/>
            <person name="Schmitt S."/>
            <person name="Rinke C."/>
            <person name="Helfrich E.J."/>
            <person name="Brachmann A.O."/>
            <person name="Gurgui C."/>
            <person name="Wakimoto T."/>
            <person name="Kracht M."/>
            <person name="Crusemann M."/>
            <person name="Hentschel U."/>
            <person name="Abe I."/>
            <person name="Matsunaga S."/>
            <person name="Kalinowski J."/>
            <person name="Takeyama H."/>
            <person name="Piel J."/>
        </authorList>
    </citation>
    <scope>NUCLEOTIDE SEQUENCE [LARGE SCALE GENOMIC DNA]</scope>
    <source>
        <strain evidence="8">TSY2</strain>
    </source>
</reference>
<dbReference type="GO" id="GO:0005737">
    <property type="term" value="C:cytoplasm"/>
    <property type="evidence" value="ECO:0007669"/>
    <property type="project" value="TreeGrafter"/>
</dbReference>
<dbReference type="GO" id="GO:0000908">
    <property type="term" value="F:taurine dioxygenase activity"/>
    <property type="evidence" value="ECO:0007669"/>
    <property type="project" value="TreeGrafter"/>
</dbReference>
<sequence>MDESEALLDELWAHCENRTDLTWYQEWQVDDMIMWDNRCIMHRRNAFDDHEIRFMHRTVLKGDKPY</sequence>
<evidence type="ECO:0000256" key="2">
    <source>
        <dbReference type="ARBA" id="ARBA00022723"/>
    </source>
</evidence>
<evidence type="ECO:0000259" key="6">
    <source>
        <dbReference type="Pfam" id="PF02668"/>
    </source>
</evidence>
<evidence type="ECO:0000256" key="1">
    <source>
        <dbReference type="ARBA" id="ARBA00005896"/>
    </source>
</evidence>
<keyword evidence="3" id="KW-0223">Dioxygenase</keyword>
<dbReference type="Gene3D" id="3.60.130.10">
    <property type="entry name" value="Clavaminate synthase-like"/>
    <property type="match status" value="1"/>
</dbReference>
<dbReference type="PANTHER" id="PTHR30468">
    <property type="entry name" value="ALPHA-KETOGLUTARATE-DEPENDENT SULFONATE DIOXYGENASE"/>
    <property type="match status" value="1"/>
</dbReference>
<dbReference type="Proteomes" id="UP000019140">
    <property type="component" value="Unassembled WGS sequence"/>
</dbReference>
<evidence type="ECO:0000256" key="5">
    <source>
        <dbReference type="ARBA" id="ARBA00023004"/>
    </source>
</evidence>
<comment type="caution">
    <text evidence="7">The sequence shown here is derived from an EMBL/GenBank/DDBJ whole genome shotgun (WGS) entry which is preliminary data.</text>
</comment>
<organism evidence="7 8">
    <name type="scientific">Candidatus Entotheonella gemina</name>
    <dbReference type="NCBI Taxonomy" id="1429439"/>
    <lineage>
        <taxon>Bacteria</taxon>
        <taxon>Pseudomonadati</taxon>
        <taxon>Nitrospinota/Tectimicrobiota group</taxon>
        <taxon>Candidatus Tectimicrobiota</taxon>
        <taxon>Candidatus Entotheonellia</taxon>
        <taxon>Candidatus Entotheonellales</taxon>
        <taxon>Candidatus Entotheonellaceae</taxon>
        <taxon>Candidatus Entotheonella</taxon>
    </lineage>
</organism>
<keyword evidence="5" id="KW-0408">Iron</keyword>
<accession>W4M6R3</accession>
<keyword evidence="2" id="KW-0479">Metal-binding</keyword>
<keyword evidence="8" id="KW-1185">Reference proteome</keyword>
<protein>
    <recommendedName>
        <fullName evidence="6">TauD/TfdA-like domain-containing protein</fullName>
    </recommendedName>
</protein>
<feature type="domain" description="TauD/TfdA-like" evidence="6">
    <location>
        <begin position="2"/>
        <end position="58"/>
    </location>
</feature>
<dbReference type="AlphaFoldDB" id="W4M6R3"/>
<dbReference type="InterPro" id="IPR042098">
    <property type="entry name" value="TauD-like_sf"/>
</dbReference>
<name>W4M6R3_9BACT</name>
<dbReference type="InterPro" id="IPR003819">
    <property type="entry name" value="TauD/TfdA-like"/>
</dbReference>
<evidence type="ECO:0000256" key="3">
    <source>
        <dbReference type="ARBA" id="ARBA00022964"/>
    </source>
</evidence>
<dbReference type="Pfam" id="PF02668">
    <property type="entry name" value="TauD"/>
    <property type="match status" value="1"/>
</dbReference>
<dbReference type="GO" id="GO:0006790">
    <property type="term" value="P:sulfur compound metabolic process"/>
    <property type="evidence" value="ECO:0007669"/>
    <property type="project" value="TreeGrafter"/>
</dbReference>
<evidence type="ECO:0000313" key="8">
    <source>
        <dbReference type="Proteomes" id="UP000019140"/>
    </source>
</evidence>
<dbReference type="InterPro" id="IPR051323">
    <property type="entry name" value="AtsK-like"/>
</dbReference>
<gene>
    <name evidence="7" type="ORF">ETSY2_19355</name>
</gene>
<dbReference type="EMBL" id="AZHX01000794">
    <property type="protein sequence ID" value="ETX06049.1"/>
    <property type="molecule type" value="Genomic_DNA"/>
</dbReference>
<evidence type="ECO:0000313" key="7">
    <source>
        <dbReference type="EMBL" id="ETX06049.1"/>
    </source>
</evidence>
<dbReference type="SUPFAM" id="SSF51197">
    <property type="entry name" value="Clavaminate synthase-like"/>
    <property type="match status" value="1"/>
</dbReference>
<keyword evidence="4" id="KW-0560">Oxidoreductase</keyword>
<proteinExistence type="inferred from homology"/>